<gene>
    <name evidence="2" type="ORF">D5H78_00270</name>
</gene>
<proteinExistence type="predicted"/>
<dbReference type="OrthoDB" id="4544390at2"/>
<comment type="caution">
    <text evidence="2">The sequence shown here is derived from an EMBL/GenBank/DDBJ whole genome shotgun (WGS) entry which is preliminary data.</text>
</comment>
<organism evidence="2 3">
    <name type="scientific">Vallicoccus soli</name>
    <dbReference type="NCBI Taxonomy" id="2339232"/>
    <lineage>
        <taxon>Bacteria</taxon>
        <taxon>Bacillati</taxon>
        <taxon>Actinomycetota</taxon>
        <taxon>Actinomycetes</taxon>
        <taxon>Motilibacterales</taxon>
        <taxon>Vallicoccaceae</taxon>
        <taxon>Vallicoccus</taxon>
    </lineage>
</organism>
<sequence length="167" mass="18666">MTAAGQQWTYQDWNPGLRGPRGEPYAAVEARRRFATGEDLWVVQRGPDEELVVLHVRASGRSLSSYFLDGQGRPELTYLFGTGTTPGWPEDQLLLEQSEALTYPDDRTARPSSVQTFRFQPDGRVSIVGGPPGGPVERLSSHLPVDQLQTEPVPSFGAWEPFLRRER</sequence>
<evidence type="ECO:0000256" key="1">
    <source>
        <dbReference type="SAM" id="MobiDB-lite"/>
    </source>
</evidence>
<dbReference type="AlphaFoldDB" id="A0A3A3YZX4"/>
<accession>A0A3A3YZX4</accession>
<dbReference type="EMBL" id="QZEZ01000001">
    <property type="protein sequence ID" value="RJK97520.1"/>
    <property type="molecule type" value="Genomic_DNA"/>
</dbReference>
<protein>
    <submittedName>
        <fullName evidence="2">Uncharacterized protein</fullName>
    </submittedName>
</protein>
<name>A0A3A3YZX4_9ACTN</name>
<keyword evidence="3" id="KW-1185">Reference proteome</keyword>
<feature type="region of interest" description="Disordered" evidence="1">
    <location>
        <begin position="1"/>
        <end position="20"/>
    </location>
</feature>
<reference evidence="2 3" key="1">
    <citation type="submission" date="2018-09" db="EMBL/GenBank/DDBJ databases">
        <title>YIM 75000 draft genome.</title>
        <authorList>
            <person name="Tang S."/>
            <person name="Feng Y."/>
        </authorList>
    </citation>
    <scope>NUCLEOTIDE SEQUENCE [LARGE SCALE GENOMIC DNA]</scope>
    <source>
        <strain evidence="2 3">YIM 75000</strain>
    </source>
</reference>
<dbReference type="RefSeq" id="WP_119948419.1">
    <property type="nucleotide sequence ID" value="NZ_QZEZ01000001.1"/>
</dbReference>
<feature type="compositionally biased region" description="Polar residues" evidence="1">
    <location>
        <begin position="1"/>
        <end position="12"/>
    </location>
</feature>
<dbReference type="Proteomes" id="UP000265614">
    <property type="component" value="Unassembled WGS sequence"/>
</dbReference>
<evidence type="ECO:0000313" key="3">
    <source>
        <dbReference type="Proteomes" id="UP000265614"/>
    </source>
</evidence>
<evidence type="ECO:0000313" key="2">
    <source>
        <dbReference type="EMBL" id="RJK97520.1"/>
    </source>
</evidence>